<feature type="domain" description="RNase H type-1" evidence="1">
    <location>
        <begin position="21"/>
        <end position="80"/>
    </location>
</feature>
<dbReference type="InterPro" id="IPR036397">
    <property type="entry name" value="RNaseH_sf"/>
</dbReference>
<dbReference type="AlphaFoldDB" id="A0AAD3SY47"/>
<dbReference type="GO" id="GO:0004523">
    <property type="term" value="F:RNA-DNA hybrid ribonuclease activity"/>
    <property type="evidence" value="ECO:0007669"/>
    <property type="project" value="InterPro"/>
</dbReference>
<sequence length="88" mass="9735">MVLKTLDGSKIKYFITLGFPTTNNVTEYETLLAGLQLAKECLARSLVVYNDSELVISQVLGNFEVSNPLLVKYLAKGRGLTRHSSKSK</sequence>
<dbReference type="PANTHER" id="PTHR48475">
    <property type="entry name" value="RIBONUCLEASE H"/>
    <property type="match status" value="1"/>
</dbReference>
<protein>
    <recommendedName>
        <fullName evidence="1">RNase H type-1 domain-containing protein</fullName>
    </recommendedName>
</protein>
<proteinExistence type="predicted"/>
<keyword evidence="3" id="KW-1185">Reference proteome</keyword>
<organism evidence="2 3">
    <name type="scientific">Nepenthes gracilis</name>
    <name type="common">Slender pitcher plant</name>
    <dbReference type="NCBI Taxonomy" id="150966"/>
    <lineage>
        <taxon>Eukaryota</taxon>
        <taxon>Viridiplantae</taxon>
        <taxon>Streptophyta</taxon>
        <taxon>Embryophyta</taxon>
        <taxon>Tracheophyta</taxon>
        <taxon>Spermatophyta</taxon>
        <taxon>Magnoliopsida</taxon>
        <taxon>eudicotyledons</taxon>
        <taxon>Gunneridae</taxon>
        <taxon>Pentapetalae</taxon>
        <taxon>Caryophyllales</taxon>
        <taxon>Nepenthaceae</taxon>
        <taxon>Nepenthes</taxon>
    </lineage>
</organism>
<dbReference type="Proteomes" id="UP001279734">
    <property type="component" value="Unassembled WGS sequence"/>
</dbReference>
<evidence type="ECO:0000259" key="1">
    <source>
        <dbReference type="Pfam" id="PF13456"/>
    </source>
</evidence>
<dbReference type="Pfam" id="PF13456">
    <property type="entry name" value="RVT_3"/>
    <property type="match status" value="1"/>
</dbReference>
<reference evidence="2" key="1">
    <citation type="submission" date="2023-05" db="EMBL/GenBank/DDBJ databases">
        <title>Nepenthes gracilis genome sequencing.</title>
        <authorList>
            <person name="Fukushima K."/>
        </authorList>
    </citation>
    <scope>NUCLEOTIDE SEQUENCE</scope>
    <source>
        <strain evidence="2">SING2019-196</strain>
    </source>
</reference>
<evidence type="ECO:0000313" key="2">
    <source>
        <dbReference type="EMBL" id="GMH19300.1"/>
    </source>
</evidence>
<dbReference type="GO" id="GO:0003676">
    <property type="term" value="F:nucleic acid binding"/>
    <property type="evidence" value="ECO:0007669"/>
    <property type="project" value="InterPro"/>
</dbReference>
<gene>
    <name evidence="2" type="ORF">Nepgr_021141</name>
</gene>
<name>A0AAD3SY47_NEPGR</name>
<comment type="caution">
    <text evidence="2">The sequence shown here is derived from an EMBL/GenBank/DDBJ whole genome shotgun (WGS) entry which is preliminary data.</text>
</comment>
<accession>A0AAD3SY47</accession>
<dbReference type="Gene3D" id="3.30.420.10">
    <property type="entry name" value="Ribonuclease H-like superfamily/Ribonuclease H"/>
    <property type="match status" value="1"/>
</dbReference>
<dbReference type="EMBL" id="BSYO01000020">
    <property type="protein sequence ID" value="GMH19300.1"/>
    <property type="molecule type" value="Genomic_DNA"/>
</dbReference>
<evidence type="ECO:0000313" key="3">
    <source>
        <dbReference type="Proteomes" id="UP001279734"/>
    </source>
</evidence>
<dbReference type="InterPro" id="IPR002156">
    <property type="entry name" value="RNaseH_domain"/>
</dbReference>
<dbReference type="InterPro" id="IPR012337">
    <property type="entry name" value="RNaseH-like_sf"/>
</dbReference>
<dbReference type="PANTHER" id="PTHR48475:SF2">
    <property type="entry name" value="RIBONUCLEASE H"/>
    <property type="match status" value="1"/>
</dbReference>
<dbReference type="SUPFAM" id="SSF53098">
    <property type="entry name" value="Ribonuclease H-like"/>
    <property type="match status" value="1"/>
</dbReference>